<dbReference type="EMBL" id="CP014546">
    <property type="protein sequence ID" value="AMN77662.1"/>
    <property type="molecule type" value="Genomic_DNA"/>
</dbReference>
<dbReference type="KEGG" id="pazo:AYR47_04670"/>
<dbReference type="RefSeq" id="WP_061434449.1">
    <property type="nucleotide sequence ID" value="NZ_CP014546.1"/>
</dbReference>
<protein>
    <submittedName>
        <fullName evidence="1">Uncharacterized protein</fullName>
    </submittedName>
</protein>
<accession>A0A127HSX7</accession>
<name>A0A127HSX7_PSEAZ</name>
<reference evidence="1 2" key="1">
    <citation type="submission" date="2016-02" db="EMBL/GenBank/DDBJ databases">
        <title>Complete genome sequence of Pseudomonas azotoformans S4.</title>
        <authorList>
            <person name="Fang Y."/>
            <person name="Wu L."/>
            <person name="Feng G."/>
        </authorList>
    </citation>
    <scope>NUCLEOTIDE SEQUENCE [LARGE SCALE GENOMIC DNA]</scope>
    <source>
        <strain evidence="1 2">S4</strain>
    </source>
</reference>
<evidence type="ECO:0000313" key="1">
    <source>
        <dbReference type="EMBL" id="AMN77662.1"/>
    </source>
</evidence>
<organism evidence="1 2">
    <name type="scientific">Pseudomonas azotoformans</name>
    <dbReference type="NCBI Taxonomy" id="47878"/>
    <lineage>
        <taxon>Bacteria</taxon>
        <taxon>Pseudomonadati</taxon>
        <taxon>Pseudomonadota</taxon>
        <taxon>Gammaproteobacteria</taxon>
        <taxon>Pseudomonadales</taxon>
        <taxon>Pseudomonadaceae</taxon>
        <taxon>Pseudomonas</taxon>
    </lineage>
</organism>
<sequence>MSIINEIRQFIAIKEGEIFSFTADDQLYSHATLLRVQQGSALIKTAGGAQEAIAIESMKLAIKLIPQPSPSTGSSVPLKVEQSKEFAIGFPLENTGIRAYTYQGVQYAEPLYQGAVAISNNPTLSSPGPQVSSVTIVTINVPIIVEITELTDGNHNINIYEQTNYPPTGASLPPPPQRLDVAYWLAEEERHERERLAFIMDHS</sequence>
<gene>
    <name evidence="1" type="ORF">AYR47_04670</name>
</gene>
<dbReference type="AlphaFoldDB" id="A0A127HSX7"/>
<dbReference type="Proteomes" id="UP000070516">
    <property type="component" value="Chromosome"/>
</dbReference>
<evidence type="ECO:0000313" key="2">
    <source>
        <dbReference type="Proteomes" id="UP000070516"/>
    </source>
</evidence>
<proteinExistence type="predicted"/>